<organism evidence="8 9">
    <name type="scientific">Phocaeicola dorei</name>
    <dbReference type="NCBI Taxonomy" id="357276"/>
    <lineage>
        <taxon>Bacteria</taxon>
        <taxon>Pseudomonadati</taxon>
        <taxon>Bacteroidota</taxon>
        <taxon>Bacteroidia</taxon>
        <taxon>Bacteroidales</taxon>
        <taxon>Bacteroidaceae</taxon>
        <taxon>Phocaeicola</taxon>
    </lineage>
</organism>
<dbReference type="AlphaFoldDB" id="A0A4R4GEK6"/>
<feature type="transmembrane region" description="Helical" evidence="6">
    <location>
        <begin position="95"/>
        <end position="116"/>
    </location>
</feature>
<dbReference type="InterPro" id="IPR000620">
    <property type="entry name" value="EamA_dom"/>
</dbReference>
<evidence type="ECO:0000256" key="5">
    <source>
        <dbReference type="ARBA" id="ARBA00023136"/>
    </source>
</evidence>
<name>A0A4R4GEK6_9BACT</name>
<dbReference type="InterPro" id="IPR037185">
    <property type="entry name" value="EmrE-like"/>
</dbReference>
<dbReference type="Proteomes" id="UP000294527">
    <property type="component" value="Unassembled WGS sequence"/>
</dbReference>
<proteinExistence type="predicted"/>
<feature type="transmembrane region" description="Helical" evidence="6">
    <location>
        <begin position="123"/>
        <end position="142"/>
    </location>
</feature>
<keyword evidence="5 6" id="KW-0472">Membrane</keyword>
<keyword evidence="3 6" id="KW-0812">Transmembrane</keyword>
<feature type="transmembrane region" description="Helical" evidence="6">
    <location>
        <begin position="32"/>
        <end position="56"/>
    </location>
</feature>
<keyword evidence="2" id="KW-1003">Cell membrane</keyword>
<feature type="transmembrane region" description="Helical" evidence="6">
    <location>
        <begin position="273"/>
        <end position="290"/>
    </location>
</feature>
<feature type="transmembrane region" description="Helical" evidence="6">
    <location>
        <begin position="68"/>
        <end position="89"/>
    </location>
</feature>
<feature type="domain" description="EamA" evidence="7">
    <location>
        <begin position="19"/>
        <end position="138"/>
    </location>
</feature>
<comment type="subcellular location">
    <subcellularLocation>
        <location evidence="1">Cell membrane</location>
        <topology evidence="1">Multi-pass membrane protein</topology>
    </subcellularLocation>
</comment>
<feature type="transmembrane region" description="Helical" evidence="6">
    <location>
        <begin position="154"/>
        <end position="172"/>
    </location>
</feature>
<evidence type="ECO:0000256" key="3">
    <source>
        <dbReference type="ARBA" id="ARBA00022692"/>
    </source>
</evidence>
<gene>
    <name evidence="8" type="ORF">E1I98_00755</name>
</gene>
<dbReference type="PANTHER" id="PTHR32322:SF18">
    <property type="entry name" value="S-ADENOSYLMETHIONINE_S-ADENOSYLHOMOCYSTEINE TRANSPORTER"/>
    <property type="match status" value="1"/>
</dbReference>
<sequence length="306" mass="33669">MNKQVEANLSMVVSKALGGFNMNALKYLLPLWIAPVTGVTFRLVFGAAAFWLIDIFCKPEGSTTRQKWQLFMLGALGIYGYMFFYLLGISKTTPVSSSIFVSLEPIWVFIIAVLFYKEKVTWMKVLGIGMGLGGAILCISTQPSDDLASNAPLGNLMCLVSSLVYAVYLVLSNRLLKGVGNMTMLKYTFLGAAVMAVIVNTIYGFDAPILRMSLFSTPMLVLLFVLVFPTTISYLLLPLGLKYLKTTLVAIYGYLILIVATVTSFILGQDRFSWTQLAAIVLICASVYLVEVAESKSEKQIISKSR</sequence>
<feature type="domain" description="EamA" evidence="7">
    <location>
        <begin position="153"/>
        <end position="290"/>
    </location>
</feature>
<reference evidence="8 9" key="1">
    <citation type="journal article" date="2019" name="Nat. Microbiol.">
        <title>Genomic variation and strain-specific functional adaptation in the human gut microbiome during early life.</title>
        <authorList>
            <person name="Vatanen T."/>
            <person name="Plichta D.R."/>
            <person name="Somani J."/>
            <person name="Munch P.C."/>
            <person name="Arthur T.D."/>
            <person name="Hall A.B."/>
            <person name="Rudolf S."/>
            <person name="Oakeley E.J."/>
            <person name="Ke X."/>
            <person name="Young R.A."/>
            <person name="Haiser H.J."/>
            <person name="Kolde R."/>
            <person name="Yassour M."/>
            <person name="Luopajarvi K."/>
            <person name="Siljander H."/>
            <person name="Virtanen S.M."/>
            <person name="Ilonen J."/>
            <person name="Uibo R."/>
            <person name="Tillmann V."/>
            <person name="Mokurov S."/>
            <person name="Dorshakova N."/>
            <person name="Porter J.A."/>
            <person name="McHardy A.C."/>
            <person name="Lahdesmaki H."/>
            <person name="Vlamakis H."/>
            <person name="Huttenhower C."/>
            <person name="Knip M."/>
            <person name="Xavier R.J."/>
        </authorList>
    </citation>
    <scope>NUCLEOTIDE SEQUENCE [LARGE SCALE GENOMIC DNA]</scope>
    <source>
        <strain evidence="8 9">RJX1047</strain>
    </source>
</reference>
<feature type="transmembrane region" description="Helical" evidence="6">
    <location>
        <begin position="215"/>
        <end position="237"/>
    </location>
</feature>
<evidence type="ECO:0000313" key="8">
    <source>
        <dbReference type="EMBL" id="TDA75038.1"/>
    </source>
</evidence>
<keyword evidence="4 6" id="KW-1133">Transmembrane helix</keyword>
<dbReference type="Gene3D" id="1.10.3730.20">
    <property type="match status" value="1"/>
</dbReference>
<dbReference type="RefSeq" id="WP_007840333.1">
    <property type="nucleotide sequence ID" value="NZ_DAWDTN010000009.1"/>
</dbReference>
<protein>
    <submittedName>
        <fullName evidence="8">DMT family transporter</fullName>
    </submittedName>
</protein>
<evidence type="ECO:0000256" key="6">
    <source>
        <dbReference type="SAM" id="Phobius"/>
    </source>
</evidence>
<dbReference type="InterPro" id="IPR050638">
    <property type="entry name" value="AA-Vitamin_Transporters"/>
</dbReference>
<evidence type="ECO:0000259" key="7">
    <source>
        <dbReference type="Pfam" id="PF00892"/>
    </source>
</evidence>
<feature type="transmembrane region" description="Helical" evidence="6">
    <location>
        <begin position="249"/>
        <end position="267"/>
    </location>
</feature>
<evidence type="ECO:0000313" key="9">
    <source>
        <dbReference type="Proteomes" id="UP000294527"/>
    </source>
</evidence>
<dbReference type="EMBL" id="SLTU01000001">
    <property type="protein sequence ID" value="TDA75038.1"/>
    <property type="molecule type" value="Genomic_DNA"/>
</dbReference>
<evidence type="ECO:0000256" key="1">
    <source>
        <dbReference type="ARBA" id="ARBA00004651"/>
    </source>
</evidence>
<evidence type="ECO:0000256" key="2">
    <source>
        <dbReference type="ARBA" id="ARBA00022475"/>
    </source>
</evidence>
<dbReference type="SUPFAM" id="SSF103481">
    <property type="entry name" value="Multidrug resistance efflux transporter EmrE"/>
    <property type="match status" value="2"/>
</dbReference>
<comment type="caution">
    <text evidence="8">The sequence shown here is derived from an EMBL/GenBank/DDBJ whole genome shotgun (WGS) entry which is preliminary data.</text>
</comment>
<dbReference type="GO" id="GO:0005886">
    <property type="term" value="C:plasma membrane"/>
    <property type="evidence" value="ECO:0007669"/>
    <property type="project" value="UniProtKB-SubCell"/>
</dbReference>
<accession>A0A4R4GEK6</accession>
<evidence type="ECO:0000256" key="4">
    <source>
        <dbReference type="ARBA" id="ARBA00022989"/>
    </source>
</evidence>
<dbReference type="PANTHER" id="PTHR32322">
    <property type="entry name" value="INNER MEMBRANE TRANSPORTER"/>
    <property type="match status" value="1"/>
</dbReference>
<feature type="transmembrane region" description="Helical" evidence="6">
    <location>
        <begin position="184"/>
        <end position="203"/>
    </location>
</feature>
<dbReference type="Pfam" id="PF00892">
    <property type="entry name" value="EamA"/>
    <property type="match status" value="2"/>
</dbReference>